<reference evidence="1 2" key="1">
    <citation type="submission" date="2011-07" db="EMBL/GenBank/DDBJ databases">
        <authorList>
            <person name="Coyne R."/>
            <person name="Brami D."/>
            <person name="Johnson J."/>
            <person name="Hostetler J."/>
            <person name="Hannick L."/>
            <person name="Clark T."/>
            <person name="Cassidy-Hanley D."/>
            <person name="Inman J."/>
        </authorList>
    </citation>
    <scope>NUCLEOTIDE SEQUENCE [LARGE SCALE GENOMIC DNA]</scope>
    <source>
        <strain evidence="1 2">G5</strain>
    </source>
</reference>
<name>G0QYN9_ICHMU</name>
<accession>G0QYN9</accession>
<dbReference type="GeneID" id="14905768"/>
<protein>
    <submittedName>
        <fullName evidence="1">Uncharacterized protein</fullName>
    </submittedName>
</protein>
<evidence type="ECO:0000313" key="1">
    <source>
        <dbReference type="EMBL" id="EGR29666.1"/>
    </source>
</evidence>
<gene>
    <name evidence="1" type="ORF">IMG5_151360</name>
</gene>
<dbReference type="AlphaFoldDB" id="G0QYN9"/>
<dbReference type="RefSeq" id="XP_004030902.1">
    <property type="nucleotide sequence ID" value="XM_004030854.1"/>
</dbReference>
<proteinExistence type="predicted"/>
<sequence length="281" mass="33514">MVISKIQLNLQITSNFPPLKTILDVNFQYTANNISNIYKPKISNKPQSSFKVIQKNTLKIRLKIFKSYPHYQSIIRKMKYSLKYPKQQQIIIQKILHQITQSKNSEKYSSKTSKNRLIPNNLFAQTTDQTKQSNKPNPIKFQHVKYTPKLTQISPLQKIINVLPIFCLKLFFFLPKYIKMKSGMPNFLPMACFWPLYHTLIKCHNLPKMVPLKQLQDNHLFRGQKYKSLVYSRLKNTRKIYYITRNFNHYKQHNNSIRRQKASFQWSRKKPLLVDFRGKCL</sequence>
<dbReference type="InParanoid" id="G0QYN9"/>
<dbReference type="Proteomes" id="UP000008983">
    <property type="component" value="Unassembled WGS sequence"/>
</dbReference>
<dbReference type="EMBL" id="GL984123">
    <property type="protein sequence ID" value="EGR29666.1"/>
    <property type="molecule type" value="Genomic_DNA"/>
</dbReference>
<keyword evidence="2" id="KW-1185">Reference proteome</keyword>
<evidence type="ECO:0000313" key="2">
    <source>
        <dbReference type="Proteomes" id="UP000008983"/>
    </source>
</evidence>
<organism evidence="1 2">
    <name type="scientific">Ichthyophthirius multifiliis</name>
    <name type="common">White spot disease agent</name>
    <name type="synonym">Ich</name>
    <dbReference type="NCBI Taxonomy" id="5932"/>
    <lineage>
        <taxon>Eukaryota</taxon>
        <taxon>Sar</taxon>
        <taxon>Alveolata</taxon>
        <taxon>Ciliophora</taxon>
        <taxon>Intramacronucleata</taxon>
        <taxon>Oligohymenophorea</taxon>
        <taxon>Hymenostomatida</taxon>
        <taxon>Ophryoglenina</taxon>
        <taxon>Ichthyophthirius</taxon>
    </lineage>
</organism>